<dbReference type="EMBL" id="CP018191">
    <property type="protein sequence ID" value="APH54021.1"/>
    <property type="molecule type" value="Genomic_DNA"/>
</dbReference>
<protein>
    <submittedName>
        <fullName evidence="6">Phosphoribosylformimino-5-aminoimidazole carboxamide isomerase family protein</fullName>
    </submittedName>
</protein>
<keyword evidence="2 5" id="KW-0028">Amino-acid biosynthesis</keyword>
<evidence type="ECO:0000256" key="5">
    <source>
        <dbReference type="RuleBase" id="RU003657"/>
    </source>
</evidence>
<keyword evidence="6" id="KW-0413">Isomerase</keyword>
<dbReference type="GO" id="GO:0005737">
    <property type="term" value="C:cytoplasm"/>
    <property type="evidence" value="ECO:0007669"/>
    <property type="project" value="TreeGrafter"/>
</dbReference>
<evidence type="ECO:0000256" key="1">
    <source>
        <dbReference type="ARBA" id="ARBA00009667"/>
    </source>
</evidence>
<comment type="pathway">
    <text evidence="4">Amino-acid biosynthesis.</text>
</comment>
<dbReference type="InterPro" id="IPR006062">
    <property type="entry name" value="His_biosynth"/>
</dbReference>
<reference evidence="7" key="1">
    <citation type="submission" date="2016-11" db="EMBL/GenBank/DDBJ databases">
        <title>Comparative genomic and phenotypic analysis of Granulibacter bethesdensis clinical isolates from patients with chronic granulomatous disease.</title>
        <authorList>
            <person name="Zarember K.A."/>
            <person name="Porcella S.F."/>
            <person name="Chu J."/>
            <person name="Ding L."/>
            <person name="Dahlstrom E."/>
            <person name="Barbian K."/>
            <person name="Martens C."/>
            <person name="Sykora L."/>
            <person name="Kramer S."/>
            <person name="Pettinato A.M."/>
            <person name="Hong H."/>
            <person name="Wald G."/>
            <person name="Berg L.J."/>
            <person name="Rogge L.S."/>
            <person name="Greenberg D.E."/>
            <person name="Falcone E.L."/>
            <person name="Neves J.F."/>
            <person name="Simoes M.J."/>
            <person name="Casal M."/>
            <person name="Rodriguez-Lopez F.C."/>
            <person name="Zelazny A."/>
            <person name="Gallin J.I."/>
            <person name="Holland S.M."/>
        </authorList>
    </citation>
    <scope>NUCLEOTIDE SEQUENCE [LARGE SCALE GENOMIC DNA]</scope>
    <source>
        <strain evidence="7">NIH9.1</strain>
    </source>
</reference>
<accession>A0AAC9P7Z0</accession>
<dbReference type="GO" id="GO:0000105">
    <property type="term" value="P:L-histidine biosynthetic process"/>
    <property type="evidence" value="ECO:0007669"/>
    <property type="project" value="UniProtKB-KW"/>
</dbReference>
<dbReference type="InterPro" id="IPR011060">
    <property type="entry name" value="RibuloseP-bd_barrel"/>
</dbReference>
<proteinExistence type="inferred from homology"/>
<dbReference type="InterPro" id="IPR013785">
    <property type="entry name" value="Aldolase_TIM"/>
</dbReference>
<dbReference type="Pfam" id="PF00977">
    <property type="entry name" value="His_biosynth"/>
    <property type="match status" value="1"/>
</dbReference>
<dbReference type="AlphaFoldDB" id="A0AAC9P7Z0"/>
<dbReference type="Gene3D" id="3.20.20.70">
    <property type="entry name" value="Aldolase class I"/>
    <property type="match status" value="1"/>
</dbReference>
<dbReference type="GO" id="GO:0003949">
    <property type="term" value="F:1-(5-phosphoribosyl)-5-[(5-phosphoribosylamino)methylideneamino]imidazole-4-carboxamide isomerase activity"/>
    <property type="evidence" value="ECO:0007669"/>
    <property type="project" value="InterPro"/>
</dbReference>
<dbReference type="GO" id="GO:0000162">
    <property type="term" value="P:L-tryptophan biosynthetic process"/>
    <property type="evidence" value="ECO:0007669"/>
    <property type="project" value="TreeGrafter"/>
</dbReference>
<evidence type="ECO:0000256" key="4">
    <source>
        <dbReference type="ARBA" id="ARBA00029440"/>
    </source>
</evidence>
<dbReference type="InterPro" id="IPR044524">
    <property type="entry name" value="Isoase_HisA-like"/>
</dbReference>
<sequence length="242" mass="26605">MHRQKFLYNRGVDIIPVIDLKQGQVVHARHGQRDLYRPIQTPLCAGSAPRDVVAGLLKLHPFRSLYIADLDAIEGQGSAAPILRALRQDFPDLDVWVDAGMRAEDARDWLDRHTHDRLVLGSESQNDAEAMLSLTGESRVCLSLDFRGDTFQGPHLLWEDVAFWPTRLVAMTLARVGSETGPDLSRVEGIVARAGRARRVYAAGGVRNIADLERLKQAGASGVLVATALHGGTITKDDLRGF</sequence>
<evidence type="ECO:0000313" key="7">
    <source>
        <dbReference type="Proteomes" id="UP000182373"/>
    </source>
</evidence>
<gene>
    <name evidence="6" type="ORF">GbCGDNIH9_0769</name>
</gene>
<dbReference type="CDD" id="cd04723">
    <property type="entry name" value="HisA_HisF"/>
    <property type="match status" value="1"/>
</dbReference>
<dbReference type="Proteomes" id="UP000182373">
    <property type="component" value="Chromosome"/>
</dbReference>
<dbReference type="PANTHER" id="PTHR43090">
    <property type="entry name" value="1-(5-PHOSPHORIBOSYL)-5-[(5-PHOSPHORIBOSYLAMINO)METHYLIDENEAMINO] IMIDAZOLE-4-CARBOXAMIDE ISOMERASE"/>
    <property type="match status" value="1"/>
</dbReference>
<dbReference type="SUPFAM" id="SSF51366">
    <property type="entry name" value="Ribulose-phoshate binding barrel"/>
    <property type="match status" value="1"/>
</dbReference>
<comment type="similarity">
    <text evidence="1 5">Belongs to the HisA/HisF family.</text>
</comment>
<dbReference type="PANTHER" id="PTHR43090:SF2">
    <property type="entry name" value="1-(5-PHOSPHORIBOSYL)-5-[(5-PHOSPHORIBOSYLAMINO)METHYLIDENEAMINO] IMIDAZOLE-4-CARBOXAMIDE ISOMERASE"/>
    <property type="match status" value="1"/>
</dbReference>
<evidence type="ECO:0000256" key="2">
    <source>
        <dbReference type="ARBA" id="ARBA00022605"/>
    </source>
</evidence>
<evidence type="ECO:0000256" key="3">
    <source>
        <dbReference type="ARBA" id="ARBA00023102"/>
    </source>
</evidence>
<evidence type="ECO:0000313" key="6">
    <source>
        <dbReference type="EMBL" id="APH54021.1"/>
    </source>
</evidence>
<keyword evidence="3 5" id="KW-0368">Histidine biosynthesis</keyword>
<organism evidence="6 7">
    <name type="scientific">Granulibacter bethesdensis</name>
    <dbReference type="NCBI Taxonomy" id="364410"/>
    <lineage>
        <taxon>Bacteria</taxon>
        <taxon>Pseudomonadati</taxon>
        <taxon>Pseudomonadota</taxon>
        <taxon>Alphaproteobacteria</taxon>
        <taxon>Acetobacterales</taxon>
        <taxon>Acetobacteraceae</taxon>
        <taxon>Granulibacter</taxon>
    </lineage>
</organism>
<name>A0AAC9P7Z0_9PROT</name>